<dbReference type="EMBL" id="CP001100">
    <property type="protein sequence ID" value="ACF13066.1"/>
    <property type="molecule type" value="Genomic_DNA"/>
</dbReference>
<protein>
    <submittedName>
        <fullName evidence="1">Uncharacterized protein</fullName>
    </submittedName>
</protein>
<organism evidence="1 2">
    <name type="scientific">Chloroherpeton thalassium (strain ATCC 35110 / GB-78)</name>
    <dbReference type="NCBI Taxonomy" id="517418"/>
    <lineage>
        <taxon>Bacteria</taxon>
        <taxon>Pseudomonadati</taxon>
        <taxon>Chlorobiota</taxon>
        <taxon>Chlorobiia</taxon>
        <taxon>Chlorobiales</taxon>
        <taxon>Chloroherpetonaceae</taxon>
        <taxon>Chloroherpeton</taxon>
    </lineage>
</organism>
<keyword evidence="2" id="KW-1185">Reference proteome</keyword>
<reference evidence="1 2" key="1">
    <citation type="submission" date="2008-06" db="EMBL/GenBank/DDBJ databases">
        <title>Complete sequence of Chloroherpeton thalassium ATCC 35110.</title>
        <authorList>
            <consortium name="US DOE Joint Genome Institute"/>
            <person name="Lucas S."/>
            <person name="Copeland A."/>
            <person name="Lapidus A."/>
            <person name="Glavina del Rio T."/>
            <person name="Dalin E."/>
            <person name="Tice H."/>
            <person name="Bruce D."/>
            <person name="Goodwin L."/>
            <person name="Pitluck S."/>
            <person name="Schmutz J."/>
            <person name="Larimer F."/>
            <person name="Land M."/>
            <person name="Hauser L."/>
            <person name="Kyrpides N."/>
            <person name="Mikhailova N."/>
            <person name="Liu Z."/>
            <person name="Li T."/>
            <person name="Zhao F."/>
            <person name="Overmann J."/>
            <person name="Bryant D.A."/>
            <person name="Richardson P."/>
        </authorList>
    </citation>
    <scope>NUCLEOTIDE SEQUENCE [LARGE SCALE GENOMIC DNA]</scope>
    <source>
        <strain evidence="2">ATCC 35110 / GB-78</strain>
    </source>
</reference>
<dbReference type="OrthoDB" id="9856514at2"/>
<dbReference type="KEGG" id="cts:Ctha_0596"/>
<dbReference type="RefSeq" id="WP_012499150.1">
    <property type="nucleotide sequence ID" value="NC_011026.1"/>
</dbReference>
<proteinExistence type="predicted"/>
<dbReference type="Proteomes" id="UP000001208">
    <property type="component" value="Chromosome"/>
</dbReference>
<name>B3QVB2_CHLT3</name>
<gene>
    <name evidence="1" type="ordered locus">Ctha_0596</name>
</gene>
<dbReference type="HOGENOM" id="CLU_1793039_0_0_10"/>
<evidence type="ECO:0000313" key="1">
    <source>
        <dbReference type="EMBL" id="ACF13066.1"/>
    </source>
</evidence>
<dbReference type="AlphaFoldDB" id="B3QVB2"/>
<accession>B3QVB2</accession>
<evidence type="ECO:0000313" key="2">
    <source>
        <dbReference type="Proteomes" id="UP000001208"/>
    </source>
</evidence>
<sequence>METPETFLTTALGYILKSASQSKALGKAKEELLGHFCQRIRKKFTKAVPELETAPEAPETQAKTETELLELIKDEAFFKELKEEVTKLKYAGIREKNVVRQNIDGVKKIRIGDKTYEPNEPWDKKNIVGGNITNADEFTLGDGH</sequence>